<protein>
    <recommendedName>
        <fullName evidence="4">Transposase</fullName>
    </recommendedName>
</protein>
<evidence type="ECO:0000313" key="2">
    <source>
        <dbReference type="EMBL" id="ARS64402.1"/>
    </source>
</evidence>
<name>A0A2Z2HJY9_9ARCH</name>
<evidence type="ECO:0000256" key="1">
    <source>
        <dbReference type="SAM" id="Coils"/>
    </source>
</evidence>
<reference evidence="2 3" key="1">
    <citation type="journal article" date="2017" name="Environ. Microbiol.">
        <title>Genome and epigenome of a novel marine Thaumarchaeota strain suggest viral infection, phosphorothioation DNA modification and multiple restriction systems.</title>
        <authorList>
            <person name="Ahlgren N.A."/>
            <person name="Chen Y."/>
            <person name="Needham D.M."/>
            <person name="Parada A.E."/>
            <person name="Sachdeva R."/>
            <person name="Trinh V."/>
            <person name="Chen T."/>
            <person name="Fuhrman J.A."/>
        </authorList>
    </citation>
    <scope>NUCLEOTIDE SEQUENCE [LARGE SCALE GENOMIC DNA]</scope>
    <source>
        <strain evidence="2 3">SPOT01</strain>
    </source>
</reference>
<dbReference type="KEGG" id="nct:NMSP_0782"/>
<keyword evidence="1" id="KW-0175">Coiled coil</keyword>
<dbReference type="EMBL" id="CP021324">
    <property type="protein sequence ID" value="ARS64402.1"/>
    <property type="molecule type" value="Genomic_DNA"/>
</dbReference>
<accession>A0A2Z2HJY9</accession>
<dbReference type="Proteomes" id="UP000249949">
    <property type="component" value="Chromosome"/>
</dbReference>
<gene>
    <name evidence="2" type="ORF">NMSP_0782</name>
</gene>
<feature type="coiled-coil region" evidence="1">
    <location>
        <begin position="6"/>
        <end position="37"/>
    </location>
</feature>
<organism evidence="2 3">
    <name type="scientific">Candidatus Nitrosomarinus catalinensis</name>
    <dbReference type="NCBI Taxonomy" id="1898749"/>
    <lineage>
        <taxon>Archaea</taxon>
        <taxon>Nitrososphaerota</taxon>
        <taxon>Nitrososphaeria</taxon>
        <taxon>Nitrosopumilales</taxon>
        <taxon>Nitrosopumilaceae</taxon>
        <taxon>Candidatus Nitrosomarinus</taxon>
    </lineage>
</organism>
<dbReference type="AlphaFoldDB" id="A0A2Z2HJY9"/>
<evidence type="ECO:0008006" key="4">
    <source>
        <dbReference type="Google" id="ProtNLM"/>
    </source>
</evidence>
<evidence type="ECO:0000313" key="3">
    <source>
        <dbReference type="Proteomes" id="UP000249949"/>
    </source>
</evidence>
<sequence>MDLQFLNELKKENKELRREQNKRYREKYREVINLKKQLAYHRENFEKKRLKN</sequence>
<proteinExistence type="predicted"/>
<keyword evidence="3" id="KW-1185">Reference proteome</keyword>